<proteinExistence type="predicted"/>
<dbReference type="EMBL" id="FUKJ01000039">
    <property type="protein sequence ID" value="SJM89780.1"/>
    <property type="molecule type" value="Genomic_DNA"/>
</dbReference>
<evidence type="ECO:0008006" key="3">
    <source>
        <dbReference type="Google" id="ProtNLM"/>
    </source>
</evidence>
<dbReference type="Gene3D" id="3.30.2310.20">
    <property type="entry name" value="RelE-like"/>
    <property type="match status" value="1"/>
</dbReference>
<evidence type="ECO:0000313" key="1">
    <source>
        <dbReference type="EMBL" id="SJM89780.1"/>
    </source>
</evidence>
<dbReference type="AlphaFoldDB" id="A0A1R4H151"/>
<organism evidence="1 2">
    <name type="scientific">Crenothrix polyspora</name>
    <dbReference type="NCBI Taxonomy" id="360316"/>
    <lineage>
        <taxon>Bacteria</taxon>
        <taxon>Pseudomonadati</taxon>
        <taxon>Pseudomonadota</taxon>
        <taxon>Gammaproteobacteria</taxon>
        <taxon>Methylococcales</taxon>
        <taxon>Crenotrichaceae</taxon>
        <taxon>Crenothrix</taxon>
    </lineage>
</organism>
<dbReference type="RefSeq" id="WP_218780216.1">
    <property type="nucleotide sequence ID" value="NZ_FUKJ01000039.1"/>
</dbReference>
<evidence type="ECO:0000313" key="2">
    <source>
        <dbReference type="Proteomes" id="UP000195442"/>
    </source>
</evidence>
<reference evidence="2" key="1">
    <citation type="submission" date="2017-02" db="EMBL/GenBank/DDBJ databases">
        <authorList>
            <person name="Daims H."/>
        </authorList>
    </citation>
    <scope>NUCLEOTIDE SEQUENCE [LARGE SCALE GENOMIC DNA]</scope>
</reference>
<keyword evidence="2" id="KW-1185">Reference proteome</keyword>
<name>A0A1R4H151_9GAMM</name>
<accession>A0A1R4H151</accession>
<dbReference type="InterPro" id="IPR035093">
    <property type="entry name" value="RelE/ParE_toxin_dom_sf"/>
</dbReference>
<protein>
    <recommendedName>
        <fullName evidence="3">Plasmid stabilization system</fullName>
    </recommendedName>
</protein>
<sequence length="98" mass="11598">MNVSFLPEAETEYMEAVRFYEDQPAKLGALLIHEFERTMALVIEKPEAWRLVHPSGIRRISLSRFPYSVFYRVFSGGIQITAFAHHRRRPGYWLTRVR</sequence>
<dbReference type="Proteomes" id="UP000195442">
    <property type="component" value="Unassembled WGS sequence"/>
</dbReference>
<gene>
    <name evidence="1" type="ORF">CRENPOLYSF2_1330005</name>
</gene>